<evidence type="ECO:0000313" key="1">
    <source>
        <dbReference type="EMBL" id="CAB3693597.1"/>
    </source>
</evidence>
<dbReference type="RefSeq" id="WP_246287595.1">
    <property type="nucleotide sequence ID" value="NZ_CADIKC010000004.1"/>
</dbReference>
<name>A0A6J5B7S2_9BURK</name>
<dbReference type="AlphaFoldDB" id="A0A6J5B7S2"/>
<dbReference type="Proteomes" id="UP000494255">
    <property type="component" value="Unassembled WGS sequence"/>
</dbReference>
<dbReference type="GeneID" id="97046299"/>
<dbReference type="EMBL" id="CADIKC010000004">
    <property type="protein sequence ID" value="CAB3693597.1"/>
    <property type="molecule type" value="Genomic_DNA"/>
</dbReference>
<accession>A0A6J5B7S2</accession>
<evidence type="ECO:0008006" key="3">
    <source>
        <dbReference type="Google" id="ProtNLM"/>
    </source>
</evidence>
<gene>
    <name evidence="1" type="ORF">LMG24238_03244</name>
</gene>
<evidence type="ECO:0000313" key="2">
    <source>
        <dbReference type="Proteomes" id="UP000494255"/>
    </source>
</evidence>
<reference evidence="1 2" key="1">
    <citation type="submission" date="2020-04" db="EMBL/GenBank/DDBJ databases">
        <authorList>
            <person name="De Canck E."/>
        </authorList>
    </citation>
    <scope>NUCLEOTIDE SEQUENCE [LARGE SCALE GENOMIC DNA]</scope>
    <source>
        <strain evidence="1 2">LMG 24238</strain>
    </source>
</reference>
<sequence>MSSLDFVEITSRGEIPFVAMGHVNVQEVVAAEPPRGARLRVFSHRLPGQPSVSFSLACVFISIVRHMASPDSEVRNYLTHSDCDIARGKHLLFFRAKAGGTERVEPMAVCNWSDVGSLWGDSFDRALWIAVEGPHRDVLKLLDSIREQEQDCTPVSAEASPPAADDAHQAAIDFRNKLLAKNWPDGKRVAEIAGSGSASNPHQYATRLRSNGALLGVWVAAERTYRHPDFQFDAHGTIRPDVASLLKVLPSNGEDPNGWRRAFWLYSPHAMLDGETPAAVFARAPQQVVEVAKREFCEDPSAHW</sequence>
<proteinExistence type="predicted"/>
<keyword evidence="2" id="KW-1185">Reference proteome</keyword>
<organism evidence="1 2">
    <name type="scientific">Paraburkholderia sediminicola</name>
    <dbReference type="NCBI Taxonomy" id="458836"/>
    <lineage>
        <taxon>Bacteria</taxon>
        <taxon>Pseudomonadati</taxon>
        <taxon>Pseudomonadota</taxon>
        <taxon>Betaproteobacteria</taxon>
        <taxon>Burkholderiales</taxon>
        <taxon>Burkholderiaceae</taxon>
        <taxon>Paraburkholderia</taxon>
    </lineage>
</organism>
<protein>
    <recommendedName>
        <fullName evidence="3">Antitoxin Xre/MbcA/ParS-like toxin-binding domain-containing protein</fullName>
    </recommendedName>
</protein>